<dbReference type="GO" id="GO:0016787">
    <property type="term" value="F:hydrolase activity"/>
    <property type="evidence" value="ECO:0007669"/>
    <property type="project" value="InterPro"/>
</dbReference>
<dbReference type="Proteomes" id="UP000180252">
    <property type="component" value="Unassembled WGS sequence"/>
</dbReference>
<dbReference type="InterPro" id="IPR032466">
    <property type="entry name" value="Metal_Hydrolase"/>
</dbReference>
<evidence type="ECO:0000313" key="4">
    <source>
        <dbReference type="Proteomes" id="UP000180252"/>
    </source>
</evidence>
<dbReference type="SUPFAM" id="SSF51556">
    <property type="entry name" value="Metallo-dependent hydrolases"/>
    <property type="match status" value="1"/>
</dbReference>
<evidence type="ECO:0000313" key="5">
    <source>
        <dbReference type="Proteomes" id="UP000198319"/>
    </source>
</evidence>
<reference evidence="2" key="1">
    <citation type="submission" date="2016-09" db="EMBL/GenBank/DDBJ databases">
        <authorList>
            <person name="Capua I."/>
            <person name="De Benedictis P."/>
            <person name="Joannis T."/>
            <person name="Lombin L.H."/>
            <person name="Cattoli G."/>
        </authorList>
    </citation>
    <scope>NUCLEOTIDE SEQUENCE [LARGE SCALE GENOMIC DNA]</scope>
    <source>
        <strain evidence="2">MSU</strain>
    </source>
</reference>
<reference evidence="3 5" key="3">
    <citation type="submission" date="2016-11" db="EMBL/GenBank/DDBJ databases">
        <title>Whole genomes of Flavobacteriaceae.</title>
        <authorList>
            <person name="Stine C."/>
            <person name="Li C."/>
            <person name="Tadesse D."/>
        </authorList>
    </citation>
    <scope>NUCLEOTIDE SEQUENCE [LARGE SCALE GENOMIC DNA]</scope>
    <source>
        <strain evidence="3 5">ATCC BAA-2541</strain>
    </source>
</reference>
<reference evidence="4" key="2">
    <citation type="submission" date="2016-09" db="EMBL/GenBank/DDBJ databases">
        <authorList>
            <person name="Chen S."/>
            <person name="Walker E."/>
        </authorList>
    </citation>
    <scope>NUCLEOTIDE SEQUENCE [LARGE SCALE GENOMIC DNA]</scope>
    <source>
        <strain evidence="4">MSU</strain>
    </source>
</reference>
<comment type="caution">
    <text evidence="2">The sequence shown here is derived from an EMBL/GenBank/DDBJ whole genome shotgun (WGS) entry which is preliminary data.</text>
</comment>
<dbReference type="EMBL" id="MIKE01000025">
    <property type="protein sequence ID" value="OHT44235.1"/>
    <property type="molecule type" value="Genomic_DNA"/>
</dbReference>
<dbReference type="AlphaFoldDB" id="A0A1S1J427"/>
<dbReference type="EMBL" id="MUHG01000016">
    <property type="protein sequence ID" value="OXB20147.1"/>
    <property type="molecule type" value="Genomic_DNA"/>
</dbReference>
<evidence type="ECO:0000313" key="2">
    <source>
        <dbReference type="EMBL" id="OHT44235.1"/>
    </source>
</evidence>
<organism evidence="2 4">
    <name type="scientific">Flavobacterium tructae</name>
    <dbReference type="NCBI Taxonomy" id="1114873"/>
    <lineage>
        <taxon>Bacteria</taxon>
        <taxon>Pseudomonadati</taxon>
        <taxon>Bacteroidota</taxon>
        <taxon>Flavobacteriia</taxon>
        <taxon>Flavobacteriales</taxon>
        <taxon>Flavobacteriaceae</taxon>
        <taxon>Flavobacterium</taxon>
    </lineage>
</organism>
<name>A0A1S1J427_9FLAO</name>
<dbReference type="OrthoDB" id="1407586at2"/>
<feature type="domain" description="Amidohydrolase-related" evidence="1">
    <location>
        <begin position="112"/>
        <end position="382"/>
    </location>
</feature>
<accession>A0A1S1J427</accession>
<evidence type="ECO:0000313" key="3">
    <source>
        <dbReference type="EMBL" id="OXB20147.1"/>
    </source>
</evidence>
<gene>
    <name evidence="3" type="ORF">B0A71_08830</name>
    <name evidence="2" type="ORF">BHE19_15055</name>
</gene>
<proteinExistence type="predicted"/>
<dbReference type="STRING" id="1278819.BHE19_15055"/>
<sequence length="435" mass="49958">MENNYKNAHTHIFTMNNAPKNFLELYMPPFLAKGVDNFTNTNLGAWLIRQLASSNKGMAKRYATFLQIGKSKYQTDIFEDLMSRYPNETFQFITLCQNLEYLGVGRSVSGFEGQIEEVIDIKRKYPTNILPFFGLDPRWKSSGDEIQKTVERYFETKIEVGGTSVYPFQGLKMYPSTGHYAFDAKLRKTMEWAADNGVPIMTHTYYLGGIYNYDKDYIKRNLNPIDPYTGNIHGAPNAVPKFIEEKGGLFGNLFNGNDRKSCRSSCSYFLEPHSYESMLNSIKDLKICFAHFGGVNQIQASEGNNKDSNQINPYGVLRKNWFSQIQNLMTQHPNVYTDISYDVAECLLKENSELYKVFFREVDKSYGNQILFGTDYFMTEKDSLEQVAVQGFRNYASNAKLQNGNSLWDQMAKNNINSYLESKYYSGKPVIIRSV</sequence>
<keyword evidence="5" id="KW-1185">Reference proteome</keyword>
<evidence type="ECO:0000259" key="1">
    <source>
        <dbReference type="Pfam" id="PF04909"/>
    </source>
</evidence>
<dbReference type="Gene3D" id="3.20.20.140">
    <property type="entry name" value="Metal-dependent hydrolases"/>
    <property type="match status" value="1"/>
</dbReference>
<dbReference type="Pfam" id="PF04909">
    <property type="entry name" value="Amidohydro_2"/>
    <property type="match status" value="1"/>
</dbReference>
<dbReference type="Proteomes" id="UP000198319">
    <property type="component" value="Unassembled WGS sequence"/>
</dbReference>
<dbReference type="InterPro" id="IPR006680">
    <property type="entry name" value="Amidohydro-rel"/>
</dbReference>
<dbReference type="RefSeq" id="WP_070908151.1">
    <property type="nucleotide sequence ID" value="NZ_MIKE01000025.1"/>
</dbReference>
<protein>
    <recommendedName>
        <fullName evidence="1">Amidohydrolase-related domain-containing protein</fullName>
    </recommendedName>
</protein>